<protein>
    <submittedName>
        <fullName evidence="7">Energy-coupling factor transporter transmembrane component T</fullName>
    </submittedName>
</protein>
<keyword evidence="2" id="KW-1003">Cell membrane</keyword>
<dbReference type="InterPro" id="IPR051611">
    <property type="entry name" value="ECF_transporter_component"/>
</dbReference>
<dbReference type="EMBL" id="JBHUMO010000021">
    <property type="protein sequence ID" value="MFD2728477.1"/>
    <property type="molecule type" value="Genomic_DNA"/>
</dbReference>
<keyword evidence="8" id="KW-1185">Reference proteome</keyword>
<organism evidence="7 8">
    <name type="scientific">Enterococcus camelliae</name>
    <dbReference type="NCBI Taxonomy" id="453959"/>
    <lineage>
        <taxon>Bacteria</taxon>
        <taxon>Bacillati</taxon>
        <taxon>Bacillota</taxon>
        <taxon>Bacilli</taxon>
        <taxon>Lactobacillales</taxon>
        <taxon>Enterococcaceae</taxon>
        <taxon>Enterococcus</taxon>
    </lineage>
</organism>
<accession>A0ABW5THS0</accession>
<dbReference type="PANTHER" id="PTHR34857">
    <property type="entry name" value="SLL0384 PROTEIN"/>
    <property type="match status" value="1"/>
</dbReference>
<dbReference type="InterPro" id="IPR003339">
    <property type="entry name" value="ABC/ECF_trnsptr_transmembrane"/>
</dbReference>
<evidence type="ECO:0000313" key="7">
    <source>
        <dbReference type="EMBL" id="MFD2728477.1"/>
    </source>
</evidence>
<gene>
    <name evidence="7" type="ORF">ACFSR0_03395</name>
</gene>
<feature type="transmembrane region" description="Helical" evidence="6">
    <location>
        <begin position="53"/>
        <end position="72"/>
    </location>
</feature>
<dbReference type="Proteomes" id="UP001597427">
    <property type="component" value="Unassembled WGS sequence"/>
</dbReference>
<dbReference type="CDD" id="cd16914">
    <property type="entry name" value="EcfT"/>
    <property type="match status" value="1"/>
</dbReference>
<dbReference type="RefSeq" id="WP_379979916.1">
    <property type="nucleotide sequence ID" value="NZ_JBHUMO010000021.1"/>
</dbReference>
<name>A0ABW5THS0_9ENTE</name>
<keyword evidence="3 6" id="KW-0812">Transmembrane</keyword>
<comment type="subcellular location">
    <subcellularLocation>
        <location evidence="1">Membrane</location>
        <topology evidence="1">Multi-pass membrane protein</topology>
    </subcellularLocation>
</comment>
<evidence type="ECO:0000256" key="2">
    <source>
        <dbReference type="ARBA" id="ARBA00022475"/>
    </source>
</evidence>
<dbReference type="PANTHER" id="PTHR34857:SF2">
    <property type="entry name" value="SLL0384 PROTEIN"/>
    <property type="match status" value="1"/>
</dbReference>
<dbReference type="Pfam" id="PF02361">
    <property type="entry name" value="CbiQ"/>
    <property type="match status" value="1"/>
</dbReference>
<feature type="transmembrane region" description="Helical" evidence="6">
    <location>
        <begin position="92"/>
        <end position="114"/>
    </location>
</feature>
<evidence type="ECO:0000256" key="5">
    <source>
        <dbReference type="ARBA" id="ARBA00023136"/>
    </source>
</evidence>
<keyword evidence="4 6" id="KW-1133">Transmembrane helix</keyword>
<comment type="caution">
    <text evidence="7">The sequence shown here is derived from an EMBL/GenBank/DDBJ whole genome shotgun (WGS) entry which is preliminary data.</text>
</comment>
<evidence type="ECO:0000256" key="1">
    <source>
        <dbReference type="ARBA" id="ARBA00004141"/>
    </source>
</evidence>
<keyword evidence="5 6" id="KW-0472">Membrane</keyword>
<sequence>MTIFPVRFDPRSKLCAIFCASLALLFPLPFSLESALIGLFAGGFFVSGYWKKALLFLLIFVGLLGVNQWMSLSKTPVFLTIVDFLMVGNRRLLPTIMAASFAVSGTTTSEWLAALQKLRVPMQLLVPLTVLVRFFPMTVQEMIHIRQAMKFRGIATNPWQLISHPLQSMEYLIVPLLLSAEETSMNLSATALVRGLANPIKHTSVHALHLKITDYVFMGSLISCFVVRMWQK</sequence>
<reference evidence="8" key="1">
    <citation type="journal article" date="2019" name="Int. J. Syst. Evol. Microbiol.">
        <title>The Global Catalogue of Microorganisms (GCM) 10K type strain sequencing project: providing services to taxonomists for standard genome sequencing and annotation.</title>
        <authorList>
            <consortium name="The Broad Institute Genomics Platform"/>
            <consortium name="The Broad Institute Genome Sequencing Center for Infectious Disease"/>
            <person name="Wu L."/>
            <person name="Ma J."/>
        </authorList>
    </citation>
    <scope>NUCLEOTIDE SEQUENCE [LARGE SCALE GENOMIC DNA]</scope>
    <source>
        <strain evidence="8">TISTR 932</strain>
    </source>
</reference>
<evidence type="ECO:0000256" key="3">
    <source>
        <dbReference type="ARBA" id="ARBA00022692"/>
    </source>
</evidence>
<proteinExistence type="predicted"/>
<evidence type="ECO:0000256" key="6">
    <source>
        <dbReference type="SAM" id="Phobius"/>
    </source>
</evidence>
<evidence type="ECO:0000256" key="4">
    <source>
        <dbReference type="ARBA" id="ARBA00022989"/>
    </source>
</evidence>
<evidence type="ECO:0000313" key="8">
    <source>
        <dbReference type="Proteomes" id="UP001597427"/>
    </source>
</evidence>